<evidence type="ECO:0000256" key="1">
    <source>
        <dbReference type="ARBA" id="ARBA00005495"/>
    </source>
</evidence>
<dbReference type="HOGENOM" id="CLU_055491_3_1_1"/>
<feature type="domain" description="CENP-V/GFA" evidence="5">
    <location>
        <begin position="4"/>
        <end position="141"/>
    </location>
</feature>
<evidence type="ECO:0000256" key="4">
    <source>
        <dbReference type="ARBA" id="ARBA00023239"/>
    </source>
</evidence>
<dbReference type="GO" id="GO:0046872">
    <property type="term" value="F:metal ion binding"/>
    <property type="evidence" value="ECO:0007669"/>
    <property type="project" value="UniProtKB-KW"/>
</dbReference>
<evidence type="ECO:0000256" key="3">
    <source>
        <dbReference type="ARBA" id="ARBA00022833"/>
    </source>
</evidence>
<dbReference type="EMBL" id="GL377302">
    <property type="protein sequence ID" value="EFJ01958.1"/>
    <property type="molecule type" value="Genomic_DNA"/>
</dbReference>
<organism evidence="7">
    <name type="scientific">Schizophyllum commune (strain H4-8 / FGSC 9210)</name>
    <name type="common">Split gill fungus</name>
    <dbReference type="NCBI Taxonomy" id="578458"/>
    <lineage>
        <taxon>Eukaryota</taxon>
        <taxon>Fungi</taxon>
        <taxon>Dikarya</taxon>
        <taxon>Basidiomycota</taxon>
        <taxon>Agaricomycotina</taxon>
        <taxon>Agaricomycetes</taxon>
        <taxon>Agaricomycetidae</taxon>
        <taxon>Agaricales</taxon>
        <taxon>Schizophyllaceae</taxon>
        <taxon>Schizophyllum</taxon>
    </lineage>
</organism>
<keyword evidence="3" id="KW-0862">Zinc</keyword>
<evidence type="ECO:0000259" key="5">
    <source>
        <dbReference type="PROSITE" id="PS51891"/>
    </source>
</evidence>
<dbReference type="InterPro" id="IPR011057">
    <property type="entry name" value="Mss4-like_sf"/>
</dbReference>
<dbReference type="VEuPathDB" id="FungiDB:SCHCODRAFT_02623995"/>
<dbReference type="InterPro" id="IPR006913">
    <property type="entry name" value="CENP-V/GFA"/>
</dbReference>
<dbReference type="GeneID" id="9588569"/>
<name>D8PKU6_SCHCM</name>
<keyword evidence="4" id="KW-0456">Lyase</keyword>
<dbReference type="Pfam" id="PF04828">
    <property type="entry name" value="GFA"/>
    <property type="match status" value="1"/>
</dbReference>
<dbReference type="KEGG" id="scm:SCHCO_02623995"/>
<keyword evidence="2" id="KW-0479">Metal-binding</keyword>
<sequence>MPVHKGGCFCKKIRYELDLASPDEARMSICHCPNCKKFTGSAFGVTAKIPRAAFRLTPTSASPKIHKGDNGSGSILTREFCGDCGSGILEYGEHAGENVYLFYGSLDEPDALPPKGEFFTKYRAGWMPEVPGIFHKREIKE</sequence>
<proteinExistence type="inferred from homology"/>
<dbReference type="AlphaFoldDB" id="D8PKU6"/>
<comment type="similarity">
    <text evidence="1">Belongs to the Gfa family.</text>
</comment>
<dbReference type="PANTHER" id="PTHR33337:SF40">
    <property type="entry name" value="CENP-V_GFA DOMAIN-CONTAINING PROTEIN-RELATED"/>
    <property type="match status" value="1"/>
</dbReference>
<dbReference type="InParanoid" id="D8PKU6"/>
<dbReference type="SUPFAM" id="SSF51316">
    <property type="entry name" value="Mss4-like"/>
    <property type="match status" value="1"/>
</dbReference>
<dbReference type="Gene3D" id="3.90.1590.10">
    <property type="entry name" value="glutathione-dependent formaldehyde- activating enzyme (gfa)"/>
    <property type="match status" value="1"/>
</dbReference>
<dbReference type="PANTHER" id="PTHR33337">
    <property type="entry name" value="GFA DOMAIN-CONTAINING PROTEIN"/>
    <property type="match status" value="1"/>
</dbReference>
<dbReference type="Proteomes" id="UP000007431">
    <property type="component" value="Unassembled WGS sequence"/>
</dbReference>
<dbReference type="PROSITE" id="PS51891">
    <property type="entry name" value="CENP_V_GFA"/>
    <property type="match status" value="1"/>
</dbReference>
<dbReference type="eggNOG" id="ENOG502S2MN">
    <property type="taxonomic scope" value="Eukaryota"/>
</dbReference>
<accession>D8PKU6</accession>
<dbReference type="STRING" id="578458.D8PKU6"/>
<reference evidence="6 7" key="1">
    <citation type="journal article" date="2010" name="Nat. Biotechnol.">
        <title>Genome sequence of the model mushroom Schizophyllum commune.</title>
        <authorList>
            <person name="Ohm R.A."/>
            <person name="de Jong J.F."/>
            <person name="Lugones L.G."/>
            <person name="Aerts A."/>
            <person name="Kothe E."/>
            <person name="Stajich J.E."/>
            <person name="de Vries R.P."/>
            <person name="Record E."/>
            <person name="Levasseur A."/>
            <person name="Baker S.E."/>
            <person name="Bartholomew K.A."/>
            <person name="Coutinho P.M."/>
            <person name="Erdmann S."/>
            <person name="Fowler T.J."/>
            <person name="Gathman A.C."/>
            <person name="Lombard V."/>
            <person name="Henrissat B."/>
            <person name="Knabe N."/>
            <person name="Kuees U."/>
            <person name="Lilly W.W."/>
            <person name="Lindquist E."/>
            <person name="Lucas S."/>
            <person name="Magnuson J.K."/>
            <person name="Piumi F."/>
            <person name="Raudaskoski M."/>
            <person name="Salamov A."/>
            <person name="Schmutz J."/>
            <person name="Schwarze F.W.M.R."/>
            <person name="vanKuyk P.A."/>
            <person name="Horton J.S."/>
            <person name="Grigoriev I.V."/>
            <person name="Woesten H.A.B."/>
        </authorList>
    </citation>
    <scope>NUCLEOTIDE SEQUENCE [LARGE SCALE GENOMIC DNA]</scope>
    <source>
        <strain evidence="7">H4-8 / FGSC 9210</strain>
    </source>
</reference>
<evidence type="ECO:0000313" key="6">
    <source>
        <dbReference type="EMBL" id="EFJ01958.1"/>
    </source>
</evidence>
<dbReference type="GO" id="GO:0016846">
    <property type="term" value="F:carbon-sulfur lyase activity"/>
    <property type="evidence" value="ECO:0007669"/>
    <property type="project" value="InterPro"/>
</dbReference>
<keyword evidence="7" id="KW-1185">Reference proteome</keyword>
<dbReference type="RefSeq" id="XP_003036860.1">
    <property type="nucleotide sequence ID" value="XM_003036814.1"/>
</dbReference>
<evidence type="ECO:0000313" key="7">
    <source>
        <dbReference type="Proteomes" id="UP000007431"/>
    </source>
</evidence>
<dbReference type="OMA" id="RYICVGS"/>
<dbReference type="OrthoDB" id="9985472at2759"/>
<gene>
    <name evidence="6" type="ORF">SCHCODRAFT_48590</name>
</gene>
<evidence type="ECO:0000256" key="2">
    <source>
        <dbReference type="ARBA" id="ARBA00022723"/>
    </source>
</evidence>
<protein>
    <recommendedName>
        <fullName evidence="5">CENP-V/GFA domain-containing protein</fullName>
    </recommendedName>
</protein>